<dbReference type="RefSeq" id="YP_009398705.1">
    <property type="nucleotide sequence ID" value="NC_035293.1"/>
</dbReference>
<protein>
    <submittedName>
        <fullName evidence="1">Uncharacterized protein</fullName>
    </submittedName>
</protein>
<dbReference type="EMBL" id="MF101449">
    <property type="protein sequence ID" value="ARW67891.1"/>
    <property type="molecule type" value="Genomic_DNA"/>
</dbReference>
<reference evidence="1" key="1">
    <citation type="journal article" date="2017" name="J. Phycol.">
        <title>Analysis of chloroplast genomes and a supermatrix inform reclassification of the Rhodomelaceae (Rhodophyta).</title>
        <authorList>
            <person name="Diaz-Tapia P."/>
            <person name="Maggs C.A."/>
            <person name="West J.A."/>
            <person name="Verbruggen H."/>
        </authorList>
    </citation>
    <scope>NUCLEOTIDE SEQUENCE</scope>
    <source>
        <strain evidence="1">PD1540</strain>
    </source>
</reference>
<dbReference type="InterPro" id="IPR016084">
    <property type="entry name" value="Haem_Oase-like_multi-hlx"/>
</dbReference>
<dbReference type="GO" id="GO:0004392">
    <property type="term" value="F:heme oxygenase (decyclizing) activity"/>
    <property type="evidence" value="ECO:0007669"/>
    <property type="project" value="InterPro"/>
</dbReference>
<dbReference type="Pfam" id="PF01126">
    <property type="entry name" value="Heme_oxygenase"/>
    <property type="match status" value="1"/>
</dbReference>
<dbReference type="AlphaFoldDB" id="A0A1Z1MQ50"/>
<evidence type="ECO:0000313" key="1">
    <source>
        <dbReference type="EMBL" id="ARW67891.1"/>
    </source>
</evidence>
<name>A0A1Z1MQ50_KUECA</name>
<accession>A0A1Z1MQ50</accession>
<sequence>MYINRINQLGESNPQLLITNIYIRHMCDLFGGQILKK</sequence>
<dbReference type="SUPFAM" id="SSF48613">
    <property type="entry name" value="Heme oxygenase-like"/>
    <property type="match status" value="1"/>
</dbReference>
<gene>
    <name evidence="1" type="primary">orf37d</name>
</gene>
<keyword evidence="1" id="KW-0150">Chloroplast</keyword>
<geneLocation type="chloroplast" evidence="1"/>
<organism evidence="1">
    <name type="scientific">Kuetzingia canaliculata</name>
    <name type="common">Red alga</name>
    <name type="synonym">Rytiphlaea canaliculata</name>
    <dbReference type="NCBI Taxonomy" id="228262"/>
    <lineage>
        <taxon>Eukaryota</taxon>
        <taxon>Rhodophyta</taxon>
        <taxon>Florideophyceae</taxon>
        <taxon>Rhodymeniophycidae</taxon>
        <taxon>Ceramiales</taxon>
        <taxon>Rhodomelaceae</taxon>
        <taxon>Amansieae</taxon>
        <taxon>Kuetzingia</taxon>
    </lineage>
</organism>
<keyword evidence="1" id="KW-0934">Plastid</keyword>
<proteinExistence type="predicted"/>
<dbReference type="GO" id="GO:0006788">
    <property type="term" value="P:heme oxidation"/>
    <property type="evidence" value="ECO:0007669"/>
    <property type="project" value="InterPro"/>
</dbReference>
<dbReference type="InterPro" id="IPR016053">
    <property type="entry name" value="Haem_Oase-like"/>
</dbReference>
<dbReference type="GeneID" id="33361277"/>
<dbReference type="Gene3D" id="1.20.910.10">
    <property type="entry name" value="Heme oxygenase-like"/>
    <property type="match status" value="1"/>
</dbReference>